<proteinExistence type="predicted"/>
<organism evidence="1">
    <name type="scientific">Histophilus somni (strain 129Pt)</name>
    <name type="common">Haemophilus somnus</name>
    <dbReference type="NCBI Taxonomy" id="205914"/>
    <lineage>
        <taxon>Bacteria</taxon>
        <taxon>Pseudomonadati</taxon>
        <taxon>Pseudomonadota</taxon>
        <taxon>Gammaproteobacteria</taxon>
        <taxon>Pasteurellales</taxon>
        <taxon>Pasteurellaceae</taxon>
        <taxon>Histophilus</taxon>
    </lineage>
</organism>
<dbReference type="AlphaFoldDB" id="Q0I4Q1"/>
<dbReference type="KEGG" id="hso:HS_1332"/>
<reference evidence="1" key="1">
    <citation type="submission" date="2006-08" db="EMBL/GenBank/DDBJ databases">
        <title>Complete genome sequence of Haemophilus somnus 129PT.</title>
        <authorList>
            <person name="Copeland A."/>
            <person name="Lucas S."/>
            <person name="Lapidus A."/>
            <person name="Barry K."/>
            <person name="Glavina del Rio T."/>
            <person name="Hammon N."/>
            <person name="Dalin E."/>
            <person name="Tice H."/>
            <person name="Pitluck S."/>
            <person name="Brettin T.S."/>
            <person name="Bruce D."/>
            <person name="Challacombe J.F."/>
            <person name="Chertkov O."/>
            <person name="Detter J.C."/>
            <person name="Gilna P."/>
            <person name="Han S."/>
            <person name="Misra M."/>
            <person name="Tapia R."/>
            <person name="Thayer N.N."/>
            <person name="Xie G."/>
            <person name="Inzana T.J."/>
            <person name="Duncan A.J."/>
            <person name="Siddaramppa S."/>
            <person name="Richardson P."/>
        </authorList>
    </citation>
    <scope>NUCLEOTIDE SEQUENCE</scope>
    <source>
        <strain evidence="1">129PT</strain>
    </source>
</reference>
<evidence type="ECO:0000313" key="1">
    <source>
        <dbReference type="EMBL" id="ABI25607.1"/>
    </source>
</evidence>
<accession>Q0I4Q1</accession>
<protein>
    <submittedName>
        <fullName evidence="1">Uncharacterized protein</fullName>
    </submittedName>
</protein>
<gene>
    <name evidence="1" type="ordered locus">HS_1332</name>
</gene>
<name>Q0I4Q1_HISS1</name>
<dbReference type="HOGENOM" id="CLU_2954087_0_0_6"/>
<sequence length="59" mass="6656">MTNKQINVLTAKLEEIITLFDIGINEVGEVKKNGKALIRSEILDLAFSELLELRDLLND</sequence>
<dbReference type="EMBL" id="CP000436">
    <property type="protein sequence ID" value="ABI25607.1"/>
    <property type="molecule type" value="Genomic_DNA"/>
</dbReference>